<dbReference type="GO" id="GO:0007166">
    <property type="term" value="P:cell surface receptor signaling pathway"/>
    <property type="evidence" value="ECO:0007669"/>
    <property type="project" value="InterPro"/>
</dbReference>
<gene>
    <name evidence="3" type="ORF">C2845_PM18G06790</name>
</gene>
<feature type="domain" description="Mixed lineage kinase" evidence="2">
    <location>
        <begin position="8"/>
        <end position="108"/>
    </location>
</feature>
<dbReference type="InterPro" id="IPR036537">
    <property type="entry name" value="Adaptor_Cbl_N_dom_sf"/>
</dbReference>
<comment type="caution">
    <text evidence="3">The sequence shown here is derived from an EMBL/GenBank/DDBJ whole genome shotgun (WGS) entry which is preliminary data.</text>
</comment>
<dbReference type="CDD" id="cd21037">
    <property type="entry name" value="MLKL_NTD"/>
    <property type="match status" value="1"/>
</dbReference>
<keyword evidence="1" id="KW-0175">Coiled coil</keyword>
<reference evidence="4" key="1">
    <citation type="journal article" date="2019" name="Nat. Commun.">
        <title>The genome of broomcorn millet.</title>
        <authorList>
            <person name="Zou C."/>
            <person name="Miki D."/>
            <person name="Li D."/>
            <person name="Tang Q."/>
            <person name="Xiao L."/>
            <person name="Rajput S."/>
            <person name="Deng P."/>
            <person name="Jia W."/>
            <person name="Huang R."/>
            <person name="Zhang M."/>
            <person name="Sun Y."/>
            <person name="Hu J."/>
            <person name="Fu X."/>
            <person name="Schnable P.S."/>
            <person name="Li F."/>
            <person name="Zhang H."/>
            <person name="Feng B."/>
            <person name="Zhu X."/>
            <person name="Liu R."/>
            <person name="Schnable J.C."/>
            <person name="Zhu J.-K."/>
            <person name="Zhang H."/>
        </authorList>
    </citation>
    <scope>NUCLEOTIDE SEQUENCE [LARGE SCALE GENOMIC DNA]</scope>
</reference>
<name>A0A3L6PLC0_PANMI</name>
<keyword evidence="4" id="KW-1185">Reference proteome</keyword>
<feature type="coiled-coil region" evidence="1">
    <location>
        <begin position="11"/>
        <end position="38"/>
    </location>
</feature>
<dbReference type="Proteomes" id="UP000275267">
    <property type="component" value="Unassembled WGS sequence"/>
</dbReference>
<dbReference type="Pfam" id="PF22215">
    <property type="entry name" value="MLKL_N"/>
    <property type="match status" value="1"/>
</dbReference>
<dbReference type="PANTHER" id="PTHR35832">
    <property type="entry name" value="OS12G0248400 PROTEIN-RELATED"/>
    <property type="match status" value="1"/>
</dbReference>
<accession>A0A3L6PLC0</accession>
<dbReference type="InterPro" id="IPR059179">
    <property type="entry name" value="MLKL-like_MCAfunc"/>
</dbReference>
<proteinExistence type="predicted"/>
<dbReference type="InterPro" id="IPR054000">
    <property type="entry name" value="MLKL_N"/>
</dbReference>
<dbReference type="EMBL" id="PQIB02000017">
    <property type="protein sequence ID" value="RLM58099.1"/>
    <property type="molecule type" value="Genomic_DNA"/>
</dbReference>
<dbReference type="AlphaFoldDB" id="A0A3L6PLC0"/>
<dbReference type="STRING" id="4540.A0A3L6PLC0"/>
<dbReference type="PANTHER" id="PTHR35832:SF6">
    <property type="entry name" value="EXPRESSED PROTEIN"/>
    <property type="match status" value="1"/>
</dbReference>
<evidence type="ECO:0000313" key="3">
    <source>
        <dbReference type="EMBL" id="RLM58099.1"/>
    </source>
</evidence>
<protein>
    <recommendedName>
        <fullName evidence="2">Mixed lineage kinase domain-containing protein</fullName>
    </recommendedName>
</protein>
<evidence type="ECO:0000313" key="4">
    <source>
        <dbReference type="Proteomes" id="UP000275267"/>
    </source>
</evidence>
<sequence length="154" mass="17095">MEPVSSVVGTIIKLLQEIAKAERTARRKRTRCRDLARREEAVGNVLRASKAGARADAAPTRMSILSRLKEALDDALKLVESSSRSGGLVSRLLASGARAARFDDVDKRNGFGYLIMHLALLDHVFWVGYSRVDFVSGPRSDWIHIHLFSHDSSH</sequence>
<evidence type="ECO:0000256" key="1">
    <source>
        <dbReference type="SAM" id="Coils"/>
    </source>
</evidence>
<evidence type="ECO:0000259" key="2">
    <source>
        <dbReference type="Pfam" id="PF22215"/>
    </source>
</evidence>
<dbReference type="Gene3D" id="1.20.930.20">
    <property type="entry name" value="Adaptor protein Cbl, N-terminal domain"/>
    <property type="match status" value="1"/>
</dbReference>
<organism evidence="3 4">
    <name type="scientific">Panicum miliaceum</name>
    <name type="common">Proso millet</name>
    <name type="synonym">Broomcorn millet</name>
    <dbReference type="NCBI Taxonomy" id="4540"/>
    <lineage>
        <taxon>Eukaryota</taxon>
        <taxon>Viridiplantae</taxon>
        <taxon>Streptophyta</taxon>
        <taxon>Embryophyta</taxon>
        <taxon>Tracheophyta</taxon>
        <taxon>Spermatophyta</taxon>
        <taxon>Magnoliopsida</taxon>
        <taxon>Liliopsida</taxon>
        <taxon>Poales</taxon>
        <taxon>Poaceae</taxon>
        <taxon>PACMAD clade</taxon>
        <taxon>Panicoideae</taxon>
        <taxon>Panicodae</taxon>
        <taxon>Paniceae</taxon>
        <taxon>Panicinae</taxon>
        <taxon>Panicum</taxon>
        <taxon>Panicum sect. Panicum</taxon>
    </lineage>
</organism>